<comment type="caution">
    <text evidence="2">The sequence shown here is derived from an EMBL/GenBank/DDBJ whole genome shotgun (WGS) entry which is preliminary data.</text>
</comment>
<reference evidence="3" key="1">
    <citation type="journal article" date="2019" name="Int. J. Syst. Evol. Microbiol.">
        <title>The Global Catalogue of Microorganisms (GCM) 10K type strain sequencing project: providing services to taxonomists for standard genome sequencing and annotation.</title>
        <authorList>
            <consortium name="The Broad Institute Genomics Platform"/>
            <consortium name="The Broad Institute Genome Sequencing Center for Infectious Disease"/>
            <person name="Wu L."/>
            <person name="Ma J."/>
        </authorList>
    </citation>
    <scope>NUCLEOTIDE SEQUENCE [LARGE SCALE GENOMIC DNA]</scope>
    <source>
        <strain evidence="3">JCM 17111</strain>
    </source>
</reference>
<feature type="transmembrane region" description="Helical" evidence="1">
    <location>
        <begin position="96"/>
        <end position="116"/>
    </location>
</feature>
<keyword evidence="1" id="KW-1133">Transmembrane helix</keyword>
<feature type="transmembrane region" description="Helical" evidence="1">
    <location>
        <begin position="71"/>
        <end position="89"/>
    </location>
</feature>
<sequence length="182" mass="21707">MEQQQSKSTKRKLKYQAKNVNKKELVIGSVIATLIAVTPYVSTVWESVPATKSWDTFFGVYTSNYYEDIQVLTWTLLGKIIPLLLLLVWMFTCRHWWYHIILVPIAMYLYQIIEIFNDDLRFTEVNQIFYLLPVMAVMIPSIYLIRARIFNKINEANKTLEELEEEFKLSPKNFWETIKQYF</sequence>
<keyword evidence="3" id="KW-1185">Reference proteome</keyword>
<keyword evidence="1" id="KW-0812">Transmembrane</keyword>
<name>A0ABP6YDM0_9FLAO</name>
<evidence type="ECO:0000313" key="3">
    <source>
        <dbReference type="Proteomes" id="UP001500954"/>
    </source>
</evidence>
<accession>A0ABP6YDM0</accession>
<feature type="transmembrane region" description="Helical" evidence="1">
    <location>
        <begin position="128"/>
        <end position="145"/>
    </location>
</feature>
<gene>
    <name evidence="2" type="ORF">GCM10022395_31710</name>
</gene>
<dbReference type="RefSeq" id="WP_345007394.1">
    <property type="nucleotide sequence ID" value="NZ_BAABCY010000086.1"/>
</dbReference>
<dbReference type="EMBL" id="BAABCY010000086">
    <property type="protein sequence ID" value="GAA3580850.1"/>
    <property type="molecule type" value="Genomic_DNA"/>
</dbReference>
<evidence type="ECO:0000313" key="2">
    <source>
        <dbReference type="EMBL" id="GAA3580850.1"/>
    </source>
</evidence>
<protein>
    <submittedName>
        <fullName evidence="2">Uncharacterized protein</fullName>
    </submittedName>
</protein>
<dbReference type="Proteomes" id="UP001500954">
    <property type="component" value="Unassembled WGS sequence"/>
</dbReference>
<evidence type="ECO:0000256" key="1">
    <source>
        <dbReference type="SAM" id="Phobius"/>
    </source>
</evidence>
<proteinExistence type="predicted"/>
<keyword evidence="1" id="KW-0472">Membrane</keyword>
<feature type="transmembrane region" description="Helical" evidence="1">
    <location>
        <begin position="25"/>
        <end position="45"/>
    </location>
</feature>
<organism evidence="2 3">
    <name type="scientific">Snuella lapsa</name>
    <dbReference type="NCBI Taxonomy" id="870481"/>
    <lineage>
        <taxon>Bacteria</taxon>
        <taxon>Pseudomonadati</taxon>
        <taxon>Bacteroidota</taxon>
        <taxon>Flavobacteriia</taxon>
        <taxon>Flavobacteriales</taxon>
        <taxon>Flavobacteriaceae</taxon>
        <taxon>Snuella</taxon>
    </lineage>
</organism>